<dbReference type="AlphaFoldDB" id="A0ABD0XID9"/>
<reference evidence="7 8" key="1">
    <citation type="submission" date="2024-06" db="EMBL/GenBank/DDBJ databases">
        <authorList>
            <person name="Pan Q."/>
            <person name="Wen M."/>
            <person name="Jouanno E."/>
            <person name="Zahm M."/>
            <person name="Klopp C."/>
            <person name="Cabau C."/>
            <person name="Louis A."/>
            <person name="Berthelot C."/>
            <person name="Parey E."/>
            <person name="Roest Crollius H."/>
            <person name="Montfort J."/>
            <person name="Robinson-Rechavi M."/>
            <person name="Bouchez O."/>
            <person name="Lampietro C."/>
            <person name="Lopez Roques C."/>
            <person name="Donnadieu C."/>
            <person name="Postlethwait J."/>
            <person name="Bobe J."/>
            <person name="Verreycken H."/>
            <person name="Guiguen Y."/>
        </authorList>
    </citation>
    <scope>NUCLEOTIDE SEQUENCE [LARGE SCALE GENOMIC DNA]</scope>
    <source>
        <strain evidence="7">Up_M1</strain>
        <tissue evidence="7">Testis</tissue>
    </source>
</reference>
<dbReference type="Gene3D" id="4.10.365.10">
    <property type="entry name" value="p27"/>
    <property type="match status" value="1"/>
</dbReference>
<keyword evidence="3" id="KW-0649">Protein kinase inhibitor</keyword>
<keyword evidence="5" id="KW-0131">Cell cycle</keyword>
<evidence type="ECO:0000313" key="7">
    <source>
        <dbReference type="EMBL" id="KAL1007642.1"/>
    </source>
</evidence>
<protein>
    <recommendedName>
        <fullName evidence="6">Cyclin-dependent kinase inhibitor domain-containing protein</fullName>
    </recommendedName>
</protein>
<gene>
    <name evidence="7" type="ORF">UPYG_G00089410</name>
</gene>
<proteinExistence type="inferred from homology"/>
<evidence type="ECO:0000256" key="1">
    <source>
        <dbReference type="ARBA" id="ARBA00004123"/>
    </source>
</evidence>
<organism evidence="7 8">
    <name type="scientific">Umbra pygmaea</name>
    <name type="common">Eastern mudminnow</name>
    <dbReference type="NCBI Taxonomy" id="75934"/>
    <lineage>
        <taxon>Eukaryota</taxon>
        <taxon>Metazoa</taxon>
        <taxon>Chordata</taxon>
        <taxon>Craniata</taxon>
        <taxon>Vertebrata</taxon>
        <taxon>Euteleostomi</taxon>
        <taxon>Actinopterygii</taxon>
        <taxon>Neopterygii</taxon>
        <taxon>Teleostei</taxon>
        <taxon>Protacanthopterygii</taxon>
        <taxon>Esociformes</taxon>
        <taxon>Umbridae</taxon>
        <taxon>Umbra</taxon>
    </lineage>
</organism>
<name>A0ABD0XID9_UMBPY</name>
<dbReference type="EMBL" id="JAGEUA010000002">
    <property type="protein sequence ID" value="KAL1007642.1"/>
    <property type="molecule type" value="Genomic_DNA"/>
</dbReference>
<dbReference type="GO" id="GO:0004860">
    <property type="term" value="F:protein kinase inhibitor activity"/>
    <property type="evidence" value="ECO:0007669"/>
    <property type="project" value="UniProtKB-KW"/>
</dbReference>
<comment type="caution">
    <text evidence="7">The sequence shown here is derived from an EMBL/GenBank/DDBJ whole genome shotgun (WGS) entry which is preliminary data.</text>
</comment>
<evidence type="ECO:0000256" key="2">
    <source>
        <dbReference type="ARBA" id="ARBA00006726"/>
    </source>
</evidence>
<feature type="domain" description="Cyclin-dependent kinase inhibitor" evidence="6">
    <location>
        <begin position="29"/>
        <end position="76"/>
    </location>
</feature>
<accession>A0ABD0XID9</accession>
<evidence type="ECO:0000313" key="8">
    <source>
        <dbReference type="Proteomes" id="UP001557470"/>
    </source>
</evidence>
<dbReference type="GO" id="GO:0005634">
    <property type="term" value="C:nucleus"/>
    <property type="evidence" value="ECO:0007669"/>
    <property type="project" value="UniProtKB-SubCell"/>
</dbReference>
<dbReference type="InterPro" id="IPR044898">
    <property type="entry name" value="CDI_dom_sf"/>
</dbReference>
<keyword evidence="8" id="KW-1185">Reference proteome</keyword>
<sequence length="217" mass="24971">MTYVEKSSEMERSATRRGNPLFRRSVCRNLFGPVDHDQLSRELKSKLREISEQDQRMWNFNFESDTPMPGIYEWEGMSKDSTPAFYQESTQFGGMKVVTSDPNPNFTSEVGPEHSLACCLSPTPLSDFEQIAISSKEVNQENCSNSHNMKKSNTKATSCIRRKRSRTTYSEREVNVSQITDFFPKRRRSTSEIQATLQKSTHSIPLEQTPRKAKIIR</sequence>
<dbReference type="Proteomes" id="UP001557470">
    <property type="component" value="Unassembled WGS sequence"/>
</dbReference>
<comment type="similarity">
    <text evidence="2">Belongs to the CDI family.</text>
</comment>
<evidence type="ECO:0000256" key="5">
    <source>
        <dbReference type="ARBA" id="ARBA00023306"/>
    </source>
</evidence>
<evidence type="ECO:0000256" key="4">
    <source>
        <dbReference type="ARBA" id="ARBA00023242"/>
    </source>
</evidence>
<dbReference type="Pfam" id="PF02234">
    <property type="entry name" value="CDI"/>
    <property type="match status" value="1"/>
</dbReference>
<comment type="subcellular location">
    <subcellularLocation>
        <location evidence="1">Nucleus</location>
    </subcellularLocation>
</comment>
<dbReference type="InterPro" id="IPR003175">
    <property type="entry name" value="CDI_dom"/>
</dbReference>
<dbReference type="PANTHER" id="PTHR10265:SF44">
    <property type="entry name" value="CYCLIN-DEPENDENT KINASE INHIBITOR 1C"/>
    <property type="match status" value="1"/>
</dbReference>
<keyword evidence="4" id="KW-0539">Nucleus</keyword>
<evidence type="ECO:0000256" key="3">
    <source>
        <dbReference type="ARBA" id="ARBA00023013"/>
    </source>
</evidence>
<dbReference type="PANTHER" id="PTHR10265">
    <property type="entry name" value="CYCLIN-DEPENDENT KINASE INHIBITOR 1"/>
    <property type="match status" value="1"/>
</dbReference>
<evidence type="ECO:0000259" key="6">
    <source>
        <dbReference type="Pfam" id="PF02234"/>
    </source>
</evidence>